<name>A0AAV2WI21_MYCNE</name>
<feature type="binding site" evidence="7">
    <location>
        <position position="560"/>
    </location>
    <ligand>
        <name>Zn(2+)</name>
        <dbReference type="ChEBI" id="CHEBI:29105"/>
    </ligand>
</feature>
<feature type="binding site" evidence="7">
    <location>
        <position position="618"/>
    </location>
    <ligand>
        <name>Zn(2+)</name>
        <dbReference type="ChEBI" id="CHEBI:29105"/>
    </ligand>
</feature>
<feature type="transmembrane region" description="Helical" evidence="8">
    <location>
        <begin position="342"/>
        <end position="359"/>
    </location>
</feature>
<dbReference type="AlphaFoldDB" id="A0AAV2WI21"/>
<gene>
    <name evidence="10" type="ORF">BN1047_01736</name>
</gene>
<sequence length="733" mass="76073">MTRTKSQDNVNPLLHNIFRYDIPASLVVFLVALPLSIGIAVASGAPVVAGLIAAIVGGIVCALVGGSPLQVSGPAAGLTVVVAELVAQFGWKATCAITAAAGVVQILLGLSRIARAALAIAPIVVHAMLAGIGITIALQQVHVLLGGGPRSNAWENLTSLPGQLAHPGWTEILIGGLVIVVMLTWRYAPAAARAVPGALVAVVLATAVSYLPGLVTDRIALDESVIDAVGLPEMPQGTWSAIALAVLTVALIASVESLLSATAVDKMHDGARTDFNRELVGQGTANMSSGLLGGLPVTGVIVRSTANVGAGAKTRASAALHGVWLLLFSVLLVNVVEMIPMAALAGLLIVIGIQLVKLAHIHLARRTGELLIYGVTLVCVVFLNLLEGVLIGLVLAIAIAAWRIVRVSIVTEDLTGRIGADGPPRWHVAITGSCSFLALPRLTAALAEIPDGAEVSIDLNVDYLDHAALDTLQEWIEQRRGRGGEVTVTETGTARMEFAHTRIPRRDTEGRRVISALRMIWPPHFAGGVDRFSNGLAPLLRARMESAGAQHDPHTMLISCADARILPNLITDSAPGELLNVRNVGNLVGADLSVESALSYAVGRLSVRTIAICGHSGCDAMHDLMHEDADGAVEKWLGHGAEALAAFRAYHPVAAAAADAGFTGADQLSVVNVAIQVQAAQRHPQVAEHLAAGTVTVVGLFLDLPTARLYLVGADSITAIDQDAVPVTPATPK</sequence>
<reference evidence="10" key="1">
    <citation type="submission" date="2014-05" db="EMBL/GenBank/DDBJ databases">
        <authorList>
            <person name="Urmite Genomes"/>
        </authorList>
    </citation>
    <scope>NUCLEOTIDE SEQUENCE</scope>
    <source>
        <strain evidence="10">DSM 44074</strain>
    </source>
</reference>
<dbReference type="Pfam" id="PF00916">
    <property type="entry name" value="Sulfate_transp"/>
    <property type="match status" value="1"/>
</dbReference>
<keyword evidence="5 8" id="KW-0472">Membrane</keyword>
<evidence type="ECO:0000313" key="10">
    <source>
        <dbReference type="EMBL" id="CDQ43864.1"/>
    </source>
</evidence>
<dbReference type="Gene3D" id="3.40.1050.10">
    <property type="entry name" value="Carbonic anhydrase"/>
    <property type="match status" value="1"/>
</dbReference>
<dbReference type="InterPro" id="IPR001765">
    <property type="entry name" value="Carbonic_anhydrase"/>
</dbReference>
<dbReference type="PANTHER" id="PTHR11814">
    <property type="entry name" value="SULFATE TRANSPORTER"/>
    <property type="match status" value="1"/>
</dbReference>
<evidence type="ECO:0000256" key="2">
    <source>
        <dbReference type="ARBA" id="ARBA00006217"/>
    </source>
</evidence>
<feature type="transmembrane region" description="Helical" evidence="8">
    <location>
        <begin position="48"/>
        <end position="69"/>
    </location>
</feature>
<dbReference type="GO" id="GO:0016020">
    <property type="term" value="C:membrane"/>
    <property type="evidence" value="ECO:0007669"/>
    <property type="project" value="UniProtKB-SubCell"/>
</dbReference>
<feature type="binding site" evidence="7">
    <location>
        <position position="562"/>
    </location>
    <ligand>
        <name>Zn(2+)</name>
        <dbReference type="ChEBI" id="CHEBI:29105"/>
    </ligand>
</feature>
<keyword evidence="7" id="KW-0479">Metal-binding</keyword>
<evidence type="ECO:0000256" key="3">
    <source>
        <dbReference type="ARBA" id="ARBA00022692"/>
    </source>
</evidence>
<dbReference type="GO" id="GO:0008270">
    <property type="term" value="F:zinc ion binding"/>
    <property type="evidence" value="ECO:0007669"/>
    <property type="project" value="InterPro"/>
</dbReference>
<dbReference type="GO" id="GO:0004089">
    <property type="term" value="F:carbonate dehydratase activity"/>
    <property type="evidence" value="ECO:0007669"/>
    <property type="project" value="InterPro"/>
</dbReference>
<comment type="function">
    <text evidence="6">Catalyzes the reversible hydration of carbon dioxide to form bicarbonate.</text>
</comment>
<evidence type="ECO:0000256" key="8">
    <source>
        <dbReference type="SAM" id="Phobius"/>
    </source>
</evidence>
<evidence type="ECO:0000259" key="9">
    <source>
        <dbReference type="Pfam" id="PF00916"/>
    </source>
</evidence>
<feature type="transmembrane region" description="Helical" evidence="8">
    <location>
        <begin position="371"/>
        <end position="402"/>
    </location>
</feature>
<protein>
    <submittedName>
        <fullName evidence="10">Sulfate permease</fullName>
    </submittedName>
</protein>
<accession>A0AAV2WI21</accession>
<evidence type="ECO:0000256" key="5">
    <source>
        <dbReference type="ARBA" id="ARBA00023136"/>
    </source>
</evidence>
<dbReference type="Pfam" id="PF00484">
    <property type="entry name" value="Pro_CA"/>
    <property type="match status" value="1"/>
</dbReference>
<evidence type="ECO:0000256" key="1">
    <source>
        <dbReference type="ARBA" id="ARBA00004141"/>
    </source>
</evidence>
<feature type="transmembrane region" description="Helical" evidence="8">
    <location>
        <begin position="318"/>
        <end position="336"/>
    </location>
</feature>
<feature type="transmembrane region" description="Helical" evidence="8">
    <location>
        <begin position="168"/>
        <end position="188"/>
    </location>
</feature>
<keyword evidence="3 8" id="KW-0812">Transmembrane</keyword>
<feature type="transmembrane region" description="Helical" evidence="8">
    <location>
        <begin position="89"/>
        <end position="110"/>
    </location>
</feature>
<dbReference type="EMBL" id="LK021338">
    <property type="protein sequence ID" value="CDQ43864.1"/>
    <property type="molecule type" value="Genomic_DNA"/>
</dbReference>
<reference evidence="10" key="2">
    <citation type="submission" date="2015-09" db="EMBL/GenBank/DDBJ databases">
        <title>Draft genome sequence of Mycobacterium neoaurum DSM 44074.</title>
        <authorList>
            <person name="Croce O."/>
            <person name="Robert C."/>
            <person name="Raoult D."/>
            <person name="Drancourt M."/>
        </authorList>
    </citation>
    <scope>NUCLEOTIDE SEQUENCE</scope>
    <source>
        <strain evidence="10">DSM 44074</strain>
    </source>
</reference>
<organism evidence="10 11">
    <name type="scientific">Mycolicibacterium neoaurum</name>
    <name type="common">Mycobacterium neoaurum</name>
    <dbReference type="NCBI Taxonomy" id="1795"/>
    <lineage>
        <taxon>Bacteria</taxon>
        <taxon>Bacillati</taxon>
        <taxon>Actinomycetota</taxon>
        <taxon>Actinomycetes</taxon>
        <taxon>Mycobacteriales</taxon>
        <taxon>Mycobacteriaceae</taxon>
        <taxon>Mycolicibacterium</taxon>
    </lineage>
</organism>
<dbReference type="SMART" id="SM00947">
    <property type="entry name" value="Pro_CA"/>
    <property type="match status" value="1"/>
</dbReference>
<proteinExistence type="inferred from homology"/>
<dbReference type="Proteomes" id="UP000028864">
    <property type="component" value="Unassembled WGS sequence"/>
</dbReference>
<keyword evidence="4 8" id="KW-1133">Transmembrane helix</keyword>
<feature type="transmembrane region" description="Helical" evidence="8">
    <location>
        <begin position="195"/>
        <end position="215"/>
    </location>
</feature>
<comment type="similarity">
    <text evidence="2">Belongs to the beta-class carbonic anhydrase family.</text>
</comment>
<dbReference type="SUPFAM" id="SSF53056">
    <property type="entry name" value="beta-carbonic anhydrase, cab"/>
    <property type="match status" value="1"/>
</dbReference>
<dbReference type="GO" id="GO:0055085">
    <property type="term" value="P:transmembrane transport"/>
    <property type="evidence" value="ECO:0007669"/>
    <property type="project" value="InterPro"/>
</dbReference>
<dbReference type="InterPro" id="IPR001902">
    <property type="entry name" value="SLC26A/SulP_fam"/>
</dbReference>
<feature type="binding site" evidence="7">
    <location>
        <position position="615"/>
    </location>
    <ligand>
        <name>Zn(2+)</name>
        <dbReference type="ChEBI" id="CHEBI:29105"/>
    </ligand>
</feature>
<feature type="domain" description="SLC26A/SulP transporter" evidence="9">
    <location>
        <begin position="18"/>
        <end position="367"/>
    </location>
</feature>
<dbReference type="InterPro" id="IPR011547">
    <property type="entry name" value="SLC26A/SulP_dom"/>
</dbReference>
<dbReference type="InterPro" id="IPR036874">
    <property type="entry name" value="Carbonic_anhydrase_sf"/>
</dbReference>
<feature type="transmembrane region" description="Helical" evidence="8">
    <location>
        <begin position="117"/>
        <end position="138"/>
    </location>
</feature>
<keyword evidence="7" id="KW-0862">Zinc</keyword>
<evidence type="ECO:0000256" key="6">
    <source>
        <dbReference type="ARBA" id="ARBA00024993"/>
    </source>
</evidence>
<comment type="cofactor">
    <cofactor evidence="7">
        <name>Zn(2+)</name>
        <dbReference type="ChEBI" id="CHEBI:29105"/>
    </cofactor>
    <text evidence="7">Binds 1 zinc ion per subunit.</text>
</comment>
<feature type="transmembrane region" description="Helical" evidence="8">
    <location>
        <begin position="239"/>
        <end position="259"/>
    </location>
</feature>
<comment type="subcellular location">
    <subcellularLocation>
        <location evidence="1">Membrane</location>
        <topology evidence="1">Multi-pass membrane protein</topology>
    </subcellularLocation>
</comment>
<evidence type="ECO:0000256" key="4">
    <source>
        <dbReference type="ARBA" id="ARBA00022989"/>
    </source>
</evidence>
<evidence type="ECO:0000256" key="7">
    <source>
        <dbReference type="PIRSR" id="PIRSR601765-1"/>
    </source>
</evidence>
<feature type="transmembrane region" description="Helical" evidence="8">
    <location>
        <begin position="20"/>
        <end position="41"/>
    </location>
</feature>
<evidence type="ECO:0000313" key="11">
    <source>
        <dbReference type="Proteomes" id="UP000028864"/>
    </source>
</evidence>